<feature type="active site" evidence="4">
    <location>
        <position position="131"/>
    </location>
</feature>
<dbReference type="PANTHER" id="PTHR42872:SF6">
    <property type="entry name" value="PROTEIN-GLUTAMATE METHYLESTERASE_PROTEIN-GLUTAMINE GLUTAMINASE"/>
    <property type="match status" value="1"/>
</dbReference>
<dbReference type="GO" id="GO:0006935">
    <property type="term" value="P:chemotaxis"/>
    <property type="evidence" value="ECO:0007669"/>
    <property type="project" value="UniProtKB-UniRule"/>
</dbReference>
<evidence type="ECO:0000256" key="1">
    <source>
        <dbReference type="ARBA" id="ARBA00022801"/>
    </source>
</evidence>
<keyword evidence="1 4" id="KW-0378">Hydrolase</keyword>
<dbReference type="InterPro" id="IPR035909">
    <property type="entry name" value="CheB_C"/>
</dbReference>
<dbReference type="PANTHER" id="PTHR42872">
    <property type="entry name" value="PROTEIN-GLUTAMATE METHYLESTERASE/PROTEIN-GLUTAMINE GLUTAMINASE"/>
    <property type="match status" value="1"/>
</dbReference>
<dbReference type="Gene3D" id="3.40.50.180">
    <property type="entry name" value="Methylesterase CheB, C-terminal domain"/>
    <property type="match status" value="1"/>
</dbReference>
<dbReference type="InterPro" id="IPR000673">
    <property type="entry name" value="Sig_transdc_resp-reg_Me-estase"/>
</dbReference>
<dbReference type="GO" id="GO:0008984">
    <property type="term" value="F:protein-glutamate methylesterase activity"/>
    <property type="evidence" value="ECO:0007669"/>
    <property type="project" value="UniProtKB-EC"/>
</dbReference>
<evidence type="ECO:0000256" key="2">
    <source>
        <dbReference type="ARBA" id="ARBA00039140"/>
    </source>
</evidence>
<organism evidence="6 7">
    <name type="scientific">Deinococcus humi</name>
    <dbReference type="NCBI Taxonomy" id="662880"/>
    <lineage>
        <taxon>Bacteria</taxon>
        <taxon>Thermotogati</taxon>
        <taxon>Deinococcota</taxon>
        <taxon>Deinococci</taxon>
        <taxon>Deinococcales</taxon>
        <taxon>Deinococcaceae</taxon>
        <taxon>Deinococcus</taxon>
    </lineage>
</organism>
<dbReference type="Proteomes" id="UP000552709">
    <property type="component" value="Unassembled WGS sequence"/>
</dbReference>
<evidence type="ECO:0000256" key="4">
    <source>
        <dbReference type="PROSITE-ProRule" id="PRU00050"/>
    </source>
</evidence>
<feature type="active site" evidence="4">
    <location>
        <position position="39"/>
    </location>
</feature>
<proteinExistence type="predicted"/>
<feature type="active site" evidence="4">
    <location>
        <position position="12"/>
    </location>
</feature>
<name>A0A7W8NHF3_9DEIO</name>
<dbReference type="GO" id="GO:0005737">
    <property type="term" value="C:cytoplasm"/>
    <property type="evidence" value="ECO:0007669"/>
    <property type="project" value="InterPro"/>
</dbReference>
<feature type="domain" description="CheB-type methylesterase" evidence="5">
    <location>
        <begin position="1"/>
        <end position="189"/>
    </location>
</feature>
<dbReference type="GO" id="GO:0000156">
    <property type="term" value="F:phosphorelay response regulator activity"/>
    <property type="evidence" value="ECO:0007669"/>
    <property type="project" value="InterPro"/>
</dbReference>
<evidence type="ECO:0000256" key="3">
    <source>
        <dbReference type="ARBA" id="ARBA00048267"/>
    </source>
</evidence>
<evidence type="ECO:0000313" key="6">
    <source>
        <dbReference type="EMBL" id="MBB5363947.1"/>
    </source>
</evidence>
<evidence type="ECO:0000259" key="5">
    <source>
        <dbReference type="PROSITE" id="PS50122"/>
    </source>
</evidence>
<sequence>MPQLPLVVVGASAGGIPVLKTLLSRLPRDFPAAVLIVLHVARDFPSLLPDILDGVGPLPVRHPLDGESMQPGQVYVAPPDHHLIVEDDHVALTKGPKENHARPSINALFRSAAYLYGPSVIGVVLSGMLDDGVSGLYAIKRRGGQAVVQSPQDAEFNAMPLNALQEVEVDYVVAAQDMAPLLTALVREMPGGQNRMDERENQRLEIEVGIARGENALQLGVTELGAPSLLTCPECHGALVQFKEAGILRFRCHTGHGYSGSSLLSEITLELENKAYETLRVLEESLILMKRLGELCEQRGDLVGAEAFYNKIRKVGERTATIQALAQGTERLSGQQVEMRASDD</sequence>
<dbReference type="Pfam" id="PF01339">
    <property type="entry name" value="CheB_methylest"/>
    <property type="match status" value="1"/>
</dbReference>
<dbReference type="AlphaFoldDB" id="A0A7W8NHF3"/>
<dbReference type="RefSeq" id="WP_184133660.1">
    <property type="nucleotide sequence ID" value="NZ_JACHFL010000008.1"/>
</dbReference>
<comment type="catalytic activity">
    <reaction evidence="3">
        <text>[protein]-L-glutamate 5-O-methyl ester + H2O = L-glutamyl-[protein] + methanol + H(+)</text>
        <dbReference type="Rhea" id="RHEA:23236"/>
        <dbReference type="Rhea" id="RHEA-COMP:10208"/>
        <dbReference type="Rhea" id="RHEA-COMP:10311"/>
        <dbReference type="ChEBI" id="CHEBI:15377"/>
        <dbReference type="ChEBI" id="CHEBI:15378"/>
        <dbReference type="ChEBI" id="CHEBI:17790"/>
        <dbReference type="ChEBI" id="CHEBI:29973"/>
        <dbReference type="ChEBI" id="CHEBI:82795"/>
        <dbReference type="EC" id="3.1.1.61"/>
    </reaction>
</comment>
<dbReference type="EC" id="3.1.1.61" evidence="2"/>
<dbReference type="EMBL" id="JACHFL010000008">
    <property type="protein sequence ID" value="MBB5363947.1"/>
    <property type="molecule type" value="Genomic_DNA"/>
</dbReference>
<gene>
    <name evidence="6" type="ORF">HNQ08_003054</name>
</gene>
<dbReference type="CDD" id="cd16433">
    <property type="entry name" value="CheB"/>
    <property type="match status" value="1"/>
</dbReference>
<dbReference type="SUPFAM" id="SSF52738">
    <property type="entry name" value="Methylesterase CheB, C-terminal domain"/>
    <property type="match status" value="1"/>
</dbReference>
<keyword evidence="7" id="KW-1185">Reference proteome</keyword>
<protein>
    <recommendedName>
        <fullName evidence="2">protein-glutamate methylesterase</fullName>
        <ecNumber evidence="2">3.1.1.61</ecNumber>
    </recommendedName>
</protein>
<comment type="caution">
    <text evidence="6">The sequence shown here is derived from an EMBL/GenBank/DDBJ whole genome shotgun (WGS) entry which is preliminary data.</text>
</comment>
<dbReference type="PROSITE" id="PS50122">
    <property type="entry name" value="CHEB"/>
    <property type="match status" value="1"/>
</dbReference>
<evidence type="ECO:0000313" key="7">
    <source>
        <dbReference type="Proteomes" id="UP000552709"/>
    </source>
</evidence>
<dbReference type="InterPro" id="IPR011247">
    <property type="entry name" value="Chemotax_prot-Glu_Me-esterase"/>
</dbReference>
<reference evidence="6 7" key="1">
    <citation type="submission" date="2020-08" db="EMBL/GenBank/DDBJ databases">
        <title>Genomic Encyclopedia of Type Strains, Phase IV (KMG-IV): sequencing the most valuable type-strain genomes for metagenomic binning, comparative biology and taxonomic classification.</title>
        <authorList>
            <person name="Goeker M."/>
        </authorList>
    </citation>
    <scope>NUCLEOTIDE SEQUENCE [LARGE SCALE GENOMIC DNA]</scope>
    <source>
        <strain evidence="6 7">DSM 27939</strain>
    </source>
</reference>
<accession>A0A7W8NHF3</accession>
<dbReference type="PIRSF" id="PIRSF036461">
    <property type="entry name" value="Chmtx_methlestr"/>
    <property type="match status" value="1"/>
</dbReference>
<keyword evidence="4" id="KW-0145">Chemotaxis</keyword>